<name>A0A2H0TB30_9BACT</name>
<feature type="compositionally biased region" description="Polar residues" evidence="1">
    <location>
        <begin position="41"/>
        <end position="58"/>
    </location>
</feature>
<feature type="compositionally biased region" description="Basic and acidic residues" evidence="1">
    <location>
        <begin position="62"/>
        <end position="71"/>
    </location>
</feature>
<evidence type="ECO:0000313" key="2">
    <source>
        <dbReference type="EMBL" id="PIR68201.1"/>
    </source>
</evidence>
<dbReference type="EMBL" id="PFCQ01000013">
    <property type="protein sequence ID" value="PIR68201.1"/>
    <property type="molecule type" value="Genomic_DNA"/>
</dbReference>
<evidence type="ECO:0000256" key="1">
    <source>
        <dbReference type="SAM" id="MobiDB-lite"/>
    </source>
</evidence>
<evidence type="ECO:0000313" key="3">
    <source>
        <dbReference type="Proteomes" id="UP000230094"/>
    </source>
</evidence>
<dbReference type="AlphaFoldDB" id="A0A2H0TB30"/>
<reference evidence="3" key="1">
    <citation type="submission" date="2017-09" db="EMBL/GenBank/DDBJ databases">
        <title>Depth-based differentiation of microbial function through sediment-hosted aquifers and enrichment of novel symbionts in the deep terrestrial subsurface.</title>
        <authorList>
            <person name="Probst A.J."/>
            <person name="Ladd B."/>
            <person name="Jarett J.K."/>
            <person name="Geller-Mcgrath D.E."/>
            <person name="Sieber C.M.K."/>
            <person name="Emerson J.B."/>
            <person name="Anantharaman K."/>
            <person name="Thomas B.C."/>
            <person name="Malmstrom R."/>
            <person name="Stieglmeier M."/>
            <person name="Klingl A."/>
            <person name="Woyke T."/>
            <person name="Ryan C.M."/>
            <person name="Banfield J.F."/>
        </authorList>
    </citation>
    <scope>NUCLEOTIDE SEQUENCE [LARGE SCALE GENOMIC DNA]</scope>
</reference>
<comment type="caution">
    <text evidence="2">The sequence shown here is derived from an EMBL/GenBank/DDBJ whole genome shotgun (WGS) entry which is preliminary data.</text>
</comment>
<dbReference type="Proteomes" id="UP000230094">
    <property type="component" value="Unassembled WGS sequence"/>
</dbReference>
<gene>
    <name evidence="2" type="ORF">COU49_02550</name>
</gene>
<accession>A0A2H0TB30</accession>
<feature type="region of interest" description="Disordered" evidence="1">
    <location>
        <begin position="41"/>
        <end position="89"/>
    </location>
</feature>
<proteinExistence type="predicted"/>
<protein>
    <submittedName>
        <fullName evidence="2">Uncharacterized protein</fullName>
    </submittedName>
</protein>
<organism evidence="2 3">
    <name type="scientific">Candidatus Nomurabacteria bacterium CG10_big_fil_rev_8_21_14_0_10_35_16</name>
    <dbReference type="NCBI Taxonomy" id="1974731"/>
    <lineage>
        <taxon>Bacteria</taxon>
        <taxon>Candidatus Nomuraibacteriota</taxon>
    </lineage>
</organism>
<sequence>MKKYISILLLTLFIVPSIALASWWNPISWFKKSPKIIEQTTVKAPQSNTPVESKSKQGTAKILDKKVDTSKTNETQKQPVSKVDVKTPQQDTPKTVITTVPIPWDSCKNIDGVQSSIPEGMQGDGNGNCVPEQKVFQNQTIQETISSTKPTITKLKSIPPKAKVGQTIAVSYSAENVIKCVLNETSNIEIPFVGNLPEGIKDIQLTSNQFKNNVFTFYLICADKDWNTVKKSLVIPYDPVFSSVQPTSFFSANNSNLGNGGTTYYNGAPAVVIGKLKQGATAIIEMEGKTYNMQSLSGENGYWGMFVFEDLKRPEVVDYYRTSSSHNYTIKFSYTDEYNPLITGSANGAFTSTD</sequence>